<protein>
    <recommendedName>
        <fullName evidence="4">Transmembrane protein</fullName>
    </recommendedName>
</protein>
<evidence type="ECO:0000313" key="2">
    <source>
        <dbReference type="EMBL" id="AEA38886.1"/>
    </source>
</evidence>
<proteinExistence type="predicted"/>
<keyword evidence="1" id="KW-0812">Transmembrane</keyword>
<reference evidence="2 3" key="1">
    <citation type="journal article" date="2011" name="Genome Biol. Evol.">
        <title>Complete nucleomorph genome sequence of the nonphotosynthetic alga Cryptomonas paramecium reveals a core nucleomorph gene set.</title>
        <authorList>
            <person name="Tanifuji G."/>
            <person name="Onodera N.T."/>
            <person name="Wheeler T.J."/>
            <person name="Dlutek M."/>
            <person name="Donaher N."/>
            <person name="Archibald J.M."/>
        </authorList>
    </citation>
    <scope>NUCLEOTIDE SEQUENCE [LARGE SCALE GENOMIC DNA]</scope>
    <source>
        <strain evidence="2 3">CCAP977/2A</strain>
    </source>
</reference>
<name>F2HHU0_9CRYP</name>
<dbReference type="GeneID" id="10447124"/>
<keyword evidence="1" id="KW-0472">Membrane</keyword>
<sequence>MKKEAKLTTQNQRYGKYHLQFSFLVFFLIDTINIVIIKNDINIKSNISFYILLHSFYSTYNNIANEFCIVLLSNLEEMYMVKKCIKSRFQTKFQNFFLCDNKNCLPIFFLTIKDYTTSIEFLKNLSKNYQIKIITNFFFMIYIY</sequence>
<dbReference type="EMBL" id="CP002173">
    <property type="protein sequence ID" value="AEA38886.1"/>
    <property type="molecule type" value="Genomic_DNA"/>
</dbReference>
<dbReference type="Proteomes" id="UP000243423">
    <property type="component" value="Nucleomorph 2"/>
</dbReference>
<organism evidence="2 3">
    <name type="scientific">Cryptomonas paramaecium</name>
    <dbReference type="NCBI Taxonomy" id="2898"/>
    <lineage>
        <taxon>Eukaryota</taxon>
        <taxon>Cryptophyceae</taxon>
        <taxon>Cryptomonadales</taxon>
        <taxon>Cryptomonadaceae</taxon>
        <taxon>Cryptomonas</taxon>
    </lineage>
</organism>
<evidence type="ECO:0000256" key="1">
    <source>
        <dbReference type="SAM" id="Phobius"/>
    </source>
</evidence>
<dbReference type="RefSeq" id="XP_003239784.1">
    <property type="nucleotide sequence ID" value="XM_003239736.1"/>
</dbReference>
<evidence type="ECO:0008006" key="4">
    <source>
        <dbReference type="Google" id="ProtNLM"/>
    </source>
</evidence>
<keyword evidence="1" id="KW-1133">Transmembrane helix</keyword>
<keyword evidence="2" id="KW-0542">Nucleomorph</keyword>
<dbReference type="AlphaFoldDB" id="F2HHU0"/>
<feature type="transmembrane region" description="Helical" evidence="1">
    <location>
        <begin position="21"/>
        <end position="37"/>
    </location>
</feature>
<gene>
    <name evidence="2" type="ORF">CPARA_2gp228</name>
</gene>
<accession>F2HHU0</accession>
<evidence type="ECO:0000313" key="3">
    <source>
        <dbReference type="Proteomes" id="UP000243423"/>
    </source>
</evidence>
<geneLocation type="nucleomorph" evidence="2"/>